<dbReference type="Proteomes" id="UP000886523">
    <property type="component" value="Unassembled WGS sequence"/>
</dbReference>
<feature type="region of interest" description="Disordered" evidence="1">
    <location>
        <begin position="52"/>
        <end position="76"/>
    </location>
</feature>
<name>A0A9P6AUW5_9AGAM</name>
<dbReference type="AlphaFoldDB" id="A0A9P6AUW5"/>
<evidence type="ECO:0000313" key="3">
    <source>
        <dbReference type="Proteomes" id="UP000886523"/>
    </source>
</evidence>
<accession>A0A9P6AUW5</accession>
<keyword evidence="3" id="KW-1185">Reference proteome</keyword>
<proteinExistence type="predicted"/>
<comment type="caution">
    <text evidence="2">The sequence shown here is derived from an EMBL/GenBank/DDBJ whole genome shotgun (WGS) entry which is preliminary data.</text>
</comment>
<evidence type="ECO:0000256" key="1">
    <source>
        <dbReference type="SAM" id="MobiDB-lite"/>
    </source>
</evidence>
<organism evidence="2 3">
    <name type="scientific">Hydnum rufescens UP504</name>
    <dbReference type="NCBI Taxonomy" id="1448309"/>
    <lineage>
        <taxon>Eukaryota</taxon>
        <taxon>Fungi</taxon>
        <taxon>Dikarya</taxon>
        <taxon>Basidiomycota</taxon>
        <taxon>Agaricomycotina</taxon>
        <taxon>Agaricomycetes</taxon>
        <taxon>Cantharellales</taxon>
        <taxon>Hydnaceae</taxon>
        <taxon>Hydnum</taxon>
    </lineage>
</organism>
<dbReference type="EMBL" id="MU128987">
    <property type="protein sequence ID" value="KAF9512375.1"/>
    <property type="molecule type" value="Genomic_DNA"/>
</dbReference>
<gene>
    <name evidence="2" type="ORF">BS47DRAFT_1066163</name>
</gene>
<evidence type="ECO:0000313" key="2">
    <source>
        <dbReference type="EMBL" id="KAF9512375.1"/>
    </source>
</evidence>
<sequence length="149" mass="16609">MCSQEYSTISHHLPARMSRSSPIVHGLSIGFCDLLLAQHHFLEKAQSILGSKDVDSERHPLNGPVGPRHRSPSKSSLSIWEFASSGSHRERPGHRTDRIYQLAIPHSKKGNADQLTTSSGIVYLHPNAIESQCTQQYPALYIQTSSRIR</sequence>
<reference evidence="2" key="1">
    <citation type="journal article" date="2020" name="Nat. Commun.">
        <title>Large-scale genome sequencing of mycorrhizal fungi provides insights into the early evolution of symbiotic traits.</title>
        <authorList>
            <person name="Miyauchi S."/>
            <person name="Kiss E."/>
            <person name="Kuo A."/>
            <person name="Drula E."/>
            <person name="Kohler A."/>
            <person name="Sanchez-Garcia M."/>
            <person name="Morin E."/>
            <person name="Andreopoulos B."/>
            <person name="Barry K.W."/>
            <person name="Bonito G."/>
            <person name="Buee M."/>
            <person name="Carver A."/>
            <person name="Chen C."/>
            <person name="Cichocki N."/>
            <person name="Clum A."/>
            <person name="Culley D."/>
            <person name="Crous P.W."/>
            <person name="Fauchery L."/>
            <person name="Girlanda M."/>
            <person name="Hayes R.D."/>
            <person name="Keri Z."/>
            <person name="LaButti K."/>
            <person name="Lipzen A."/>
            <person name="Lombard V."/>
            <person name="Magnuson J."/>
            <person name="Maillard F."/>
            <person name="Murat C."/>
            <person name="Nolan M."/>
            <person name="Ohm R.A."/>
            <person name="Pangilinan J."/>
            <person name="Pereira M.F."/>
            <person name="Perotto S."/>
            <person name="Peter M."/>
            <person name="Pfister S."/>
            <person name="Riley R."/>
            <person name="Sitrit Y."/>
            <person name="Stielow J.B."/>
            <person name="Szollosi G."/>
            <person name="Zifcakova L."/>
            <person name="Stursova M."/>
            <person name="Spatafora J.W."/>
            <person name="Tedersoo L."/>
            <person name="Vaario L.M."/>
            <person name="Yamada A."/>
            <person name="Yan M."/>
            <person name="Wang P."/>
            <person name="Xu J."/>
            <person name="Bruns T."/>
            <person name="Baldrian P."/>
            <person name="Vilgalys R."/>
            <person name="Dunand C."/>
            <person name="Henrissat B."/>
            <person name="Grigoriev I.V."/>
            <person name="Hibbett D."/>
            <person name="Nagy L.G."/>
            <person name="Martin F.M."/>
        </authorList>
    </citation>
    <scope>NUCLEOTIDE SEQUENCE</scope>
    <source>
        <strain evidence="2">UP504</strain>
    </source>
</reference>
<protein>
    <submittedName>
        <fullName evidence="2">Uncharacterized protein</fullName>
    </submittedName>
</protein>